<dbReference type="AlphaFoldDB" id="A0A8H7JEI2"/>
<dbReference type="EMBL" id="RZGK01000002">
    <property type="protein sequence ID" value="KAF9701848.1"/>
    <property type="molecule type" value="Genomic_DNA"/>
</dbReference>
<evidence type="ECO:0000313" key="1">
    <source>
        <dbReference type="EMBL" id="KAF9701848.1"/>
    </source>
</evidence>
<proteinExistence type="predicted"/>
<keyword evidence="2" id="KW-1185">Reference proteome</keyword>
<organism evidence="1 2">
    <name type="scientific">Ascochyta lentis</name>
    <dbReference type="NCBI Taxonomy" id="205686"/>
    <lineage>
        <taxon>Eukaryota</taxon>
        <taxon>Fungi</taxon>
        <taxon>Dikarya</taxon>
        <taxon>Ascomycota</taxon>
        <taxon>Pezizomycotina</taxon>
        <taxon>Dothideomycetes</taxon>
        <taxon>Pleosporomycetidae</taxon>
        <taxon>Pleosporales</taxon>
        <taxon>Pleosporineae</taxon>
        <taxon>Didymellaceae</taxon>
        <taxon>Ascochyta</taxon>
    </lineage>
</organism>
<evidence type="ECO:0000313" key="2">
    <source>
        <dbReference type="Proteomes" id="UP000651452"/>
    </source>
</evidence>
<dbReference type="OrthoDB" id="3763466at2759"/>
<protein>
    <submittedName>
        <fullName evidence="1">Uncharacterized protein</fullName>
    </submittedName>
</protein>
<gene>
    <name evidence="1" type="ORF">EKO04_000920</name>
</gene>
<reference evidence="1" key="2">
    <citation type="submission" date="2020-09" db="EMBL/GenBank/DDBJ databases">
        <title>Reference genome assembly for Australian Ascochyta lentis isolate Al4.</title>
        <authorList>
            <person name="Lee R.C."/>
            <person name="Farfan-Caceres L.M."/>
            <person name="Debler J.W."/>
            <person name="Williams A.H."/>
            <person name="Henares B.M."/>
        </authorList>
    </citation>
    <scope>NUCLEOTIDE SEQUENCE</scope>
    <source>
        <strain evidence="1">Al4</strain>
    </source>
</reference>
<name>A0A8H7JEI2_9PLEO</name>
<comment type="caution">
    <text evidence="1">The sequence shown here is derived from an EMBL/GenBank/DDBJ whole genome shotgun (WGS) entry which is preliminary data.</text>
</comment>
<accession>A0A8H7JEI2</accession>
<dbReference type="Proteomes" id="UP000651452">
    <property type="component" value="Unassembled WGS sequence"/>
</dbReference>
<reference evidence="1" key="1">
    <citation type="submission" date="2018-12" db="EMBL/GenBank/DDBJ databases">
        <authorList>
            <person name="Syme R.A."/>
            <person name="Farfan-Caceres L."/>
            <person name="Lichtenzveig J."/>
        </authorList>
    </citation>
    <scope>NUCLEOTIDE SEQUENCE</scope>
    <source>
        <strain evidence="1">Al4</strain>
    </source>
</reference>
<sequence>MVAIREIRKYRGPELSEACGDFTTDLSRRSLQAPYHSVTIPYHQQSSLAMTENSETGQQCGKYDLVVEYIGARSKHNDFAARIRYLEDELEVVLGQVESLWEKRLDVEEKLDDPCLLDADQQKLLNECDRVDEGIKGFGNRRDQLLMEEKESNIQRRAWLEEVNTKIIVPYSKSWNLEFAKNMQRYLPRELRHVALTHLWTREKLINRHGMGTWGITRKEHRRTGSHARSSVRQIPHFLKKDYVGKATAYEAAEIMYGHVWSRDKHIKMYGMLHDVRFLCGDPFDVGHDASSTLRRLEITCEVDRYRVKNKCGLRSSCTHTASERAYTYQDKLRSEFAPLLNVVNKMGFQLEVVFIQRNVRLGVLIEVLETFADVYHAYQQAGARLKIDWKYAQCEHTILDSHQFTRDLEPFFAMPRNVWRAGMLADFDNARLTWMHDEHVRFLHEPRQGISDKRFVHKMWDESEDDSDGENCKYSYTRLRGAGPDTI</sequence>